<feature type="binding site" evidence="8">
    <location>
        <begin position="21"/>
        <end position="26"/>
    </location>
    <ligand>
        <name>ATP</name>
        <dbReference type="ChEBI" id="CHEBI:30616"/>
    </ligand>
</feature>
<dbReference type="NCBIfam" id="TIGR02432">
    <property type="entry name" value="lysidine_TilS_N"/>
    <property type="match status" value="1"/>
</dbReference>
<proteinExistence type="inferred from homology"/>
<name>A0A4Q1JZ95_9GAMM</name>
<dbReference type="InterPro" id="IPR015262">
    <property type="entry name" value="tRNA_Ile_lys_synt_subst-bd"/>
</dbReference>
<dbReference type="InterPro" id="IPR011063">
    <property type="entry name" value="TilS/TtcA_N"/>
</dbReference>
<comment type="function">
    <text evidence="8">Ligates lysine onto the cytidine present at position 34 of the AUA codon-specific tRNA(Ile) that contains the anticodon CAU, in an ATP-dependent manner. Cytidine is converted to lysidine, thus changing the amino acid specificity of the tRNA from methionine to isoleucine.</text>
</comment>
<dbReference type="PANTHER" id="PTHR43033:SF1">
    <property type="entry name" value="TRNA(ILE)-LYSIDINE SYNTHASE-RELATED"/>
    <property type="match status" value="1"/>
</dbReference>
<dbReference type="GO" id="GO:0032267">
    <property type="term" value="F:tRNA(Ile)-lysidine synthase activity"/>
    <property type="evidence" value="ECO:0007669"/>
    <property type="project" value="UniProtKB-EC"/>
</dbReference>
<comment type="caution">
    <text evidence="10">The sequence shown here is derived from an EMBL/GenBank/DDBJ whole genome shotgun (WGS) entry which is preliminary data.</text>
</comment>
<dbReference type="SUPFAM" id="SSF56037">
    <property type="entry name" value="PheT/TilS domain"/>
    <property type="match status" value="1"/>
</dbReference>
<dbReference type="InterPro" id="IPR012094">
    <property type="entry name" value="tRNA_Ile_lys_synt"/>
</dbReference>
<evidence type="ECO:0000256" key="3">
    <source>
        <dbReference type="ARBA" id="ARBA00022598"/>
    </source>
</evidence>
<comment type="catalytic activity">
    <reaction evidence="7 8">
        <text>cytidine(34) in tRNA(Ile2) + L-lysine + ATP = lysidine(34) in tRNA(Ile2) + AMP + diphosphate + H(+)</text>
        <dbReference type="Rhea" id="RHEA:43744"/>
        <dbReference type="Rhea" id="RHEA-COMP:10625"/>
        <dbReference type="Rhea" id="RHEA-COMP:10670"/>
        <dbReference type="ChEBI" id="CHEBI:15378"/>
        <dbReference type="ChEBI" id="CHEBI:30616"/>
        <dbReference type="ChEBI" id="CHEBI:32551"/>
        <dbReference type="ChEBI" id="CHEBI:33019"/>
        <dbReference type="ChEBI" id="CHEBI:82748"/>
        <dbReference type="ChEBI" id="CHEBI:83665"/>
        <dbReference type="ChEBI" id="CHEBI:456215"/>
        <dbReference type="EC" id="6.3.4.19"/>
    </reaction>
</comment>
<comment type="domain">
    <text evidence="8">The N-terminal region contains the highly conserved SGGXDS motif, predicted to be a P-loop motif involved in ATP binding.</text>
</comment>
<dbReference type="NCBIfam" id="TIGR02433">
    <property type="entry name" value="lysidine_TilS_C"/>
    <property type="match status" value="1"/>
</dbReference>
<protein>
    <recommendedName>
        <fullName evidence="8">tRNA(Ile)-lysidine synthase</fullName>
        <ecNumber evidence="8">6.3.4.19</ecNumber>
    </recommendedName>
    <alternativeName>
        <fullName evidence="8">tRNA(Ile)-2-lysyl-cytidine synthase</fullName>
    </alternativeName>
    <alternativeName>
        <fullName evidence="8">tRNA(Ile)-lysidine synthetase</fullName>
    </alternativeName>
</protein>
<dbReference type="GO" id="GO:0005737">
    <property type="term" value="C:cytoplasm"/>
    <property type="evidence" value="ECO:0007669"/>
    <property type="project" value="UniProtKB-SubCell"/>
</dbReference>
<keyword evidence="2 8" id="KW-0963">Cytoplasm</keyword>
<evidence type="ECO:0000259" key="9">
    <source>
        <dbReference type="SMART" id="SM00977"/>
    </source>
</evidence>
<evidence type="ECO:0000256" key="4">
    <source>
        <dbReference type="ARBA" id="ARBA00022694"/>
    </source>
</evidence>
<dbReference type="SMART" id="SM00977">
    <property type="entry name" value="TilS_C"/>
    <property type="match status" value="1"/>
</dbReference>
<dbReference type="OrthoDB" id="9807403at2"/>
<dbReference type="EMBL" id="SAWZ01000001">
    <property type="protein sequence ID" value="RXR08409.1"/>
    <property type="molecule type" value="Genomic_DNA"/>
</dbReference>
<evidence type="ECO:0000256" key="7">
    <source>
        <dbReference type="ARBA" id="ARBA00048539"/>
    </source>
</evidence>
<dbReference type="Gene3D" id="1.20.59.20">
    <property type="match status" value="1"/>
</dbReference>
<dbReference type="AlphaFoldDB" id="A0A4Q1JZ95"/>
<dbReference type="SUPFAM" id="SSF82829">
    <property type="entry name" value="MesJ substrate recognition domain-like"/>
    <property type="match status" value="1"/>
</dbReference>
<evidence type="ECO:0000256" key="6">
    <source>
        <dbReference type="ARBA" id="ARBA00022840"/>
    </source>
</evidence>
<accession>A0A4Q1JZ95</accession>
<sequence>MLPPLTLPAEAAAAPVCVAFSGGLDSTALLHALAETPGLRAQGLRVLHVHHGLHARADAWTAHCQEVCKALHLELIVHRVEVVQAGDGLEAAARRARYAAIAGTLRKGEVLATAHHRDDQAETFLLRALRASGSEGLGAMRAWRPFAQGWHWRPWLQVPRAQLLAWARARRLAWIEDPSNADTDLDRNFLRHEVFPLLQRRWPHVAASFARAAELAQSAADLLSEDDAHALQDVSQGDPPRLSVQGLRALPAPRRARVLRAWIARCTLPPLPAQGVARVSQDLLDAREDALPHFDWAGARIVRWRGQLYAHRPHGPLSPRWSAQWDGRMPLVLPDGGSLHLDGATAFPATVTVRARQGGERIRLPGREHTHALKHVLQDSGIPPWERPRLPLLFEPGGALLAAGDAVIGDTLQRWLHEHRGQLRWQRD</sequence>
<dbReference type="RefSeq" id="WP_129469302.1">
    <property type="nucleotide sequence ID" value="NZ_SAWZ01000001.1"/>
</dbReference>
<evidence type="ECO:0000256" key="2">
    <source>
        <dbReference type="ARBA" id="ARBA00022490"/>
    </source>
</evidence>
<comment type="subcellular location">
    <subcellularLocation>
        <location evidence="1 8">Cytoplasm</location>
    </subcellularLocation>
</comment>
<keyword evidence="6 8" id="KW-0067">ATP-binding</keyword>
<keyword evidence="5 8" id="KW-0547">Nucleotide-binding</keyword>
<dbReference type="Proteomes" id="UP000289784">
    <property type="component" value="Unassembled WGS sequence"/>
</dbReference>
<evidence type="ECO:0000313" key="10">
    <source>
        <dbReference type="EMBL" id="RXR08409.1"/>
    </source>
</evidence>
<dbReference type="PANTHER" id="PTHR43033">
    <property type="entry name" value="TRNA(ILE)-LYSIDINE SYNTHASE-RELATED"/>
    <property type="match status" value="1"/>
</dbReference>
<evidence type="ECO:0000256" key="8">
    <source>
        <dbReference type="HAMAP-Rule" id="MF_01161"/>
    </source>
</evidence>
<dbReference type="GO" id="GO:0006400">
    <property type="term" value="P:tRNA modification"/>
    <property type="evidence" value="ECO:0007669"/>
    <property type="project" value="UniProtKB-UniRule"/>
</dbReference>
<dbReference type="InterPro" id="IPR014729">
    <property type="entry name" value="Rossmann-like_a/b/a_fold"/>
</dbReference>
<dbReference type="Pfam" id="PF11734">
    <property type="entry name" value="TilS_C"/>
    <property type="match status" value="1"/>
</dbReference>
<evidence type="ECO:0000256" key="5">
    <source>
        <dbReference type="ARBA" id="ARBA00022741"/>
    </source>
</evidence>
<dbReference type="SUPFAM" id="SSF52402">
    <property type="entry name" value="Adenine nucleotide alpha hydrolases-like"/>
    <property type="match status" value="1"/>
</dbReference>
<dbReference type="HAMAP" id="MF_01161">
    <property type="entry name" value="tRNA_Ile_lys_synt"/>
    <property type="match status" value="1"/>
</dbReference>
<dbReference type="GO" id="GO:0005524">
    <property type="term" value="F:ATP binding"/>
    <property type="evidence" value="ECO:0007669"/>
    <property type="project" value="UniProtKB-UniRule"/>
</dbReference>
<keyword evidence="11" id="KW-1185">Reference proteome</keyword>
<organism evidence="10 11">
    <name type="scientific">Pseudoxanthomonas composti</name>
    <dbReference type="NCBI Taxonomy" id="2137479"/>
    <lineage>
        <taxon>Bacteria</taxon>
        <taxon>Pseudomonadati</taxon>
        <taxon>Pseudomonadota</taxon>
        <taxon>Gammaproteobacteria</taxon>
        <taxon>Lysobacterales</taxon>
        <taxon>Lysobacteraceae</taxon>
        <taxon>Pseudoxanthomonas</taxon>
    </lineage>
</organism>
<dbReference type="CDD" id="cd01992">
    <property type="entry name" value="TilS_N"/>
    <property type="match status" value="1"/>
</dbReference>
<comment type="similarity">
    <text evidence="8">Belongs to the tRNA(Ile)-lysidine synthase family.</text>
</comment>
<dbReference type="Pfam" id="PF01171">
    <property type="entry name" value="ATP_bind_3"/>
    <property type="match status" value="1"/>
</dbReference>
<dbReference type="Gene3D" id="3.40.50.620">
    <property type="entry name" value="HUPs"/>
    <property type="match status" value="1"/>
</dbReference>
<dbReference type="Pfam" id="PF09179">
    <property type="entry name" value="TilS"/>
    <property type="match status" value="1"/>
</dbReference>
<keyword evidence="4 8" id="KW-0819">tRNA processing</keyword>
<dbReference type="InterPro" id="IPR012796">
    <property type="entry name" value="Lysidine-tRNA-synth_C"/>
</dbReference>
<dbReference type="EC" id="6.3.4.19" evidence="8"/>
<reference evidence="10 11" key="1">
    <citation type="submission" date="2019-01" db="EMBL/GenBank/DDBJ databases">
        <title>Pseudoxanthomonas composti sp. nov., isolated from compost.</title>
        <authorList>
            <person name="Yang G."/>
        </authorList>
    </citation>
    <scope>NUCLEOTIDE SEQUENCE [LARGE SCALE GENOMIC DNA]</scope>
    <source>
        <strain evidence="10 11">GSS15</strain>
    </source>
</reference>
<evidence type="ECO:0000313" key="11">
    <source>
        <dbReference type="Proteomes" id="UP000289784"/>
    </source>
</evidence>
<evidence type="ECO:0000256" key="1">
    <source>
        <dbReference type="ARBA" id="ARBA00004496"/>
    </source>
</evidence>
<dbReference type="InterPro" id="IPR012795">
    <property type="entry name" value="tRNA_Ile_lys_synt_N"/>
</dbReference>
<feature type="domain" description="Lysidine-tRNA(Ile) synthetase C-terminal" evidence="9">
    <location>
        <begin position="351"/>
        <end position="425"/>
    </location>
</feature>
<keyword evidence="3 8" id="KW-0436">Ligase</keyword>
<gene>
    <name evidence="8 10" type="primary">tilS</name>
    <name evidence="10" type="ORF">EPA99_00845</name>
</gene>